<proteinExistence type="predicted"/>
<dbReference type="Proteomes" id="UP000828251">
    <property type="component" value="Unassembled WGS sequence"/>
</dbReference>
<dbReference type="InterPro" id="IPR053151">
    <property type="entry name" value="RNase_H-like"/>
</dbReference>
<comment type="caution">
    <text evidence="2">The sequence shown here is derived from an EMBL/GenBank/DDBJ whole genome shotgun (WGS) entry which is preliminary data.</text>
</comment>
<evidence type="ECO:0000259" key="1">
    <source>
        <dbReference type="Pfam" id="PF13456"/>
    </source>
</evidence>
<dbReference type="SUPFAM" id="SSF53098">
    <property type="entry name" value="Ribonuclease H-like"/>
    <property type="match status" value="1"/>
</dbReference>
<name>A0A9D3ULN4_9ROSI</name>
<dbReference type="GO" id="GO:0004523">
    <property type="term" value="F:RNA-DNA hybrid ribonuclease activity"/>
    <property type="evidence" value="ECO:0007669"/>
    <property type="project" value="InterPro"/>
</dbReference>
<dbReference type="GO" id="GO:0003676">
    <property type="term" value="F:nucleic acid binding"/>
    <property type="evidence" value="ECO:0007669"/>
    <property type="project" value="InterPro"/>
</dbReference>
<reference evidence="2 3" key="1">
    <citation type="journal article" date="2021" name="Plant Biotechnol. J.">
        <title>Multi-omics assisted identification of the key and species-specific regulatory components of drought-tolerant mechanisms in Gossypium stocksii.</title>
        <authorList>
            <person name="Yu D."/>
            <person name="Ke L."/>
            <person name="Zhang D."/>
            <person name="Wu Y."/>
            <person name="Sun Y."/>
            <person name="Mei J."/>
            <person name="Sun J."/>
            <person name="Sun Y."/>
        </authorList>
    </citation>
    <scope>NUCLEOTIDE SEQUENCE [LARGE SCALE GENOMIC DNA]</scope>
    <source>
        <strain evidence="3">cv. E1</strain>
        <tissue evidence="2">Leaf</tissue>
    </source>
</reference>
<gene>
    <name evidence="2" type="ORF">J1N35_038265</name>
</gene>
<feature type="domain" description="RNase H type-1" evidence="1">
    <location>
        <begin position="40"/>
        <end position="113"/>
    </location>
</feature>
<dbReference type="AlphaFoldDB" id="A0A9D3ULN4"/>
<sequence>MRDVYLHSNHGMASSLRHRQTKIYRLVRWIPPKYGWHNVNTDGAISNVSRNASDGGLICDQHGNWIASFSKNIGCCSVLTAKLCGALEGLQVAGNLGLKGVVFEMDNTITIHLI</sequence>
<dbReference type="Gene3D" id="3.30.420.10">
    <property type="entry name" value="Ribonuclease H-like superfamily/Ribonuclease H"/>
    <property type="match status" value="1"/>
</dbReference>
<dbReference type="PANTHER" id="PTHR47723">
    <property type="entry name" value="OS05G0353850 PROTEIN"/>
    <property type="match status" value="1"/>
</dbReference>
<accession>A0A9D3ULN4</accession>
<keyword evidence="3" id="KW-1185">Reference proteome</keyword>
<dbReference type="EMBL" id="JAIQCV010000011">
    <property type="protein sequence ID" value="KAH1047481.1"/>
    <property type="molecule type" value="Genomic_DNA"/>
</dbReference>
<dbReference type="InterPro" id="IPR012337">
    <property type="entry name" value="RNaseH-like_sf"/>
</dbReference>
<dbReference type="InterPro" id="IPR044730">
    <property type="entry name" value="RNase_H-like_dom_plant"/>
</dbReference>
<dbReference type="OrthoDB" id="980458at2759"/>
<evidence type="ECO:0000313" key="2">
    <source>
        <dbReference type="EMBL" id="KAH1047481.1"/>
    </source>
</evidence>
<dbReference type="CDD" id="cd06222">
    <property type="entry name" value="RNase_H_like"/>
    <property type="match status" value="1"/>
</dbReference>
<dbReference type="PANTHER" id="PTHR47723:SF19">
    <property type="entry name" value="POLYNUCLEOTIDYL TRANSFERASE, RIBONUCLEASE H-LIKE SUPERFAMILY PROTEIN"/>
    <property type="match status" value="1"/>
</dbReference>
<dbReference type="InterPro" id="IPR036397">
    <property type="entry name" value="RNaseH_sf"/>
</dbReference>
<dbReference type="InterPro" id="IPR002156">
    <property type="entry name" value="RNaseH_domain"/>
</dbReference>
<dbReference type="Pfam" id="PF13456">
    <property type="entry name" value="RVT_3"/>
    <property type="match status" value="1"/>
</dbReference>
<protein>
    <recommendedName>
        <fullName evidence="1">RNase H type-1 domain-containing protein</fullName>
    </recommendedName>
</protein>
<evidence type="ECO:0000313" key="3">
    <source>
        <dbReference type="Proteomes" id="UP000828251"/>
    </source>
</evidence>
<organism evidence="2 3">
    <name type="scientific">Gossypium stocksii</name>
    <dbReference type="NCBI Taxonomy" id="47602"/>
    <lineage>
        <taxon>Eukaryota</taxon>
        <taxon>Viridiplantae</taxon>
        <taxon>Streptophyta</taxon>
        <taxon>Embryophyta</taxon>
        <taxon>Tracheophyta</taxon>
        <taxon>Spermatophyta</taxon>
        <taxon>Magnoliopsida</taxon>
        <taxon>eudicotyledons</taxon>
        <taxon>Gunneridae</taxon>
        <taxon>Pentapetalae</taxon>
        <taxon>rosids</taxon>
        <taxon>malvids</taxon>
        <taxon>Malvales</taxon>
        <taxon>Malvaceae</taxon>
        <taxon>Malvoideae</taxon>
        <taxon>Gossypium</taxon>
    </lineage>
</organism>